<feature type="compositionally biased region" description="Low complexity" evidence="1">
    <location>
        <begin position="204"/>
        <end position="234"/>
    </location>
</feature>
<feature type="region of interest" description="Disordered" evidence="1">
    <location>
        <begin position="328"/>
        <end position="392"/>
    </location>
</feature>
<evidence type="ECO:0000256" key="1">
    <source>
        <dbReference type="SAM" id="MobiDB-lite"/>
    </source>
</evidence>
<name>A0A7D9K3I2_PARCT</name>
<dbReference type="InterPro" id="IPR001878">
    <property type="entry name" value="Znf_CCHC"/>
</dbReference>
<accession>A0A7D9K3I2</accession>
<dbReference type="SMART" id="SM00343">
    <property type="entry name" value="ZnF_C2HC"/>
    <property type="match status" value="1"/>
</dbReference>
<sequence length="578" mass="62524">MASRPFTKEDFAKWNTTTSVFHVPKRLVGKGKIPQLRADFVKAIGADRVSAVQILPNHKVRVQFKSPSIRVRYEINGLSFKGVTLTPFPAYEEVKSVFVDRAPLQMADNYLYEALAPYGRVISVQHLTVRGFPTIKTGTRMVSMSVNTPIPAELKVAGFTLAFRYRGQLPTCYVCQEVGHTAKECPKSRKATRKQPVRNQTGAQSASSSNSKPSQQRDVPPSTSKESPASSKPPADLREKLNKARASEEARKVQPPRTPVLREVQVAFEKSPRDLRDKLIARRNATPLAPSTQAFDLDLSVSLPKTATSSSSMVTDFGRKVTAKPGKQLEVVVSNPAAAARKQGKSRHVSSSSEESDDSLAEMSVTPKPRSKRVKRFEQSHTPSGHGAWCSNNIAASLGQTNNTTEDCLDGSTVIDPIAPLDVIHTDDAEEMEAQSAPVPELPPTVSSSVFGADNPSTFVAESTADSVSPSDPHCHSCPPQDIPLPEKVTLEEANSNCGPLTEDDMLFDFESDHSGSDVESLSGASTTSSLAEAAELTEHLLQDAGNASHSLEDAATLWQALDKVSAEKEDVSSSLDH</sequence>
<evidence type="ECO:0000313" key="2">
    <source>
        <dbReference type="EMBL" id="CAB4040447.1"/>
    </source>
</evidence>
<evidence type="ECO:0000313" key="3">
    <source>
        <dbReference type="Proteomes" id="UP001152795"/>
    </source>
</evidence>
<feature type="compositionally biased region" description="Low complexity" evidence="1">
    <location>
        <begin position="466"/>
        <end position="480"/>
    </location>
</feature>
<feature type="region of interest" description="Disordered" evidence="1">
    <location>
        <begin position="430"/>
        <end position="481"/>
    </location>
</feature>
<dbReference type="Gene3D" id="4.10.60.10">
    <property type="entry name" value="Zinc finger, CCHC-type"/>
    <property type="match status" value="1"/>
</dbReference>
<reference evidence="2" key="1">
    <citation type="submission" date="2020-04" db="EMBL/GenBank/DDBJ databases">
        <authorList>
            <person name="Alioto T."/>
            <person name="Alioto T."/>
            <person name="Gomez Garrido J."/>
        </authorList>
    </citation>
    <scope>NUCLEOTIDE SEQUENCE</scope>
    <source>
        <strain evidence="2">A484AB</strain>
    </source>
</reference>
<keyword evidence="3" id="KW-1185">Reference proteome</keyword>
<dbReference type="SUPFAM" id="SSF57756">
    <property type="entry name" value="Retrovirus zinc finger-like domains"/>
    <property type="match status" value="1"/>
</dbReference>
<feature type="region of interest" description="Disordered" evidence="1">
    <location>
        <begin position="184"/>
        <end position="258"/>
    </location>
</feature>
<proteinExistence type="predicted"/>
<organism evidence="2 3">
    <name type="scientific">Paramuricea clavata</name>
    <name type="common">Red gorgonian</name>
    <name type="synonym">Violescent sea-whip</name>
    <dbReference type="NCBI Taxonomy" id="317549"/>
    <lineage>
        <taxon>Eukaryota</taxon>
        <taxon>Metazoa</taxon>
        <taxon>Cnidaria</taxon>
        <taxon>Anthozoa</taxon>
        <taxon>Octocorallia</taxon>
        <taxon>Malacalcyonacea</taxon>
        <taxon>Plexauridae</taxon>
        <taxon>Paramuricea</taxon>
    </lineage>
</organism>
<dbReference type="GO" id="GO:0003676">
    <property type="term" value="F:nucleic acid binding"/>
    <property type="evidence" value="ECO:0007669"/>
    <property type="project" value="InterPro"/>
</dbReference>
<comment type="caution">
    <text evidence="2">The sequence shown here is derived from an EMBL/GenBank/DDBJ whole genome shotgun (WGS) entry which is preliminary data.</text>
</comment>
<dbReference type="Proteomes" id="UP001152795">
    <property type="component" value="Unassembled WGS sequence"/>
</dbReference>
<dbReference type="PROSITE" id="PS50158">
    <property type="entry name" value="ZF_CCHC"/>
    <property type="match status" value="1"/>
</dbReference>
<feature type="compositionally biased region" description="Low complexity" evidence="1">
    <location>
        <begin position="520"/>
        <end position="531"/>
    </location>
</feature>
<dbReference type="Pfam" id="PF00098">
    <property type="entry name" value="zf-CCHC"/>
    <property type="match status" value="1"/>
</dbReference>
<dbReference type="EMBL" id="CACRXK020026802">
    <property type="protein sequence ID" value="CAB4040447.1"/>
    <property type="molecule type" value="Genomic_DNA"/>
</dbReference>
<feature type="compositionally biased region" description="Basic and acidic residues" evidence="1">
    <location>
        <begin position="235"/>
        <end position="252"/>
    </location>
</feature>
<dbReference type="GO" id="GO:0008270">
    <property type="term" value="F:zinc ion binding"/>
    <property type="evidence" value="ECO:0007669"/>
    <property type="project" value="InterPro"/>
</dbReference>
<gene>
    <name evidence="2" type="ORF">PACLA_8A032137</name>
</gene>
<dbReference type="InterPro" id="IPR036875">
    <property type="entry name" value="Znf_CCHC_sf"/>
</dbReference>
<dbReference type="OrthoDB" id="10233731at2759"/>
<feature type="region of interest" description="Disordered" evidence="1">
    <location>
        <begin position="510"/>
        <end position="531"/>
    </location>
</feature>
<dbReference type="AlphaFoldDB" id="A0A7D9K3I2"/>
<protein>
    <submittedName>
        <fullName evidence="2">Zinc finger CCHC domain-containing 3-like</fullName>
    </submittedName>
</protein>
<feature type="compositionally biased region" description="Polar residues" evidence="1">
    <location>
        <begin position="445"/>
        <end position="465"/>
    </location>
</feature>